<evidence type="ECO:0000313" key="6">
    <source>
        <dbReference type="EMBL" id="AFG50388.1"/>
    </source>
</evidence>
<evidence type="ECO:0000313" key="4">
    <source>
        <dbReference type="EMBL" id="AFG50386.1"/>
    </source>
</evidence>
<feature type="region of interest" description="Disordered" evidence="1">
    <location>
        <begin position="1"/>
        <end position="93"/>
    </location>
</feature>
<name>H9VKU1_PINTA</name>
<dbReference type="EMBL" id="FJ110825">
    <property type="protein sequence ID" value="AFG50385.1"/>
    <property type="molecule type" value="Genomic_DNA"/>
</dbReference>
<dbReference type="EMBL" id="FJ110821">
    <property type="protein sequence ID" value="AFG50384.1"/>
    <property type="molecule type" value="Genomic_DNA"/>
</dbReference>
<dbReference type="EMBL" id="FJ110832">
    <property type="protein sequence ID" value="AFG50388.1"/>
    <property type="molecule type" value="Genomic_DNA"/>
</dbReference>
<proteinExistence type="predicted"/>
<dbReference type="EMBL" id="FJ110831">
    <property type="protein sequence ID" value="AFG50387.1"/>
    <property type="molecule type" value="Genomic_DNA"/>
</dbReference>
<sequence>MPTSWGDSVPSTEAENVAAGNAPSTARPPRPVYVPPHLRNSRQVSNPSSTNVASTDFSSPPDSGSAFPQSRPAWGNRDGGGTGYGGGSGYGGG</sequence>
<dbReference type="EMBL" id="FJ110836">
    <property type="protein sequence ID" value="AFG50391.1"/>
    <property type="molecule type" value="Genomic_DNA"/>
</dbReference>
<dbReference type="EMBL" id="FJ110823">
    <property type="protein sequence ID" value="AFG50386.1"/>
    <property type="molecule type" value="Genomic_DNA"/>
</dbReference>
<evidence type="ECO:0000313" key="8">
    <source>
        <dbReference type="EMBL" id="AFG50390.1"/>
    </source>
</evidence>
<gene>
    <name evidence="2" type="ORF">UMN_2922_01</name>
</gene>
<evidence type="ECO:0000313" key="2">
    <source>
        <dbReference type="EMBL" id="AFG50384.1"/>
    </source>
</evidence>
<dbReference type="EMBL" id="FJ110826">
    <property type="protein sequence ID" value="AFG50392.1"/>
    <property type="molecule type" value="Genomic_DNA"/>
</dbReference>
<evidence type="ECO:0000313" key="5">
    <source>
        <dbReference type="EMBL" id="AFG50387.1"/>
    </source>
</evidence>
<feature type="non-terminal residue" evidence="2">
    <location>
        <position position="93"/>
    </location>
</feature>
<dbReference type="EMBL" id="FJ110828">
    <property type="protein sequence ID" value="AFG50390.1"/>
    <property type="molecule type" value="Genomic_DNA"/>
</dbReference>
<evidence type="ECO:0000313" key="7">
    <source>
        <dbReference type="EMBL" id="AFG50389.1"/>
    </source>
</evidence>
<evidence type="ECO:0000313" key="10">
    <source>
        <dbReference type="EMBL" id="AFG50392.1"/>
    </source>
</evidence>
<evidence type="ECO:0000313" key="3">
    <source>
        <dbReference type="EMBL" id="AFG50385.1"/>
    </source>
</evidence>
<dbReference type="AlphaFoldDB" id="H9VKU1"/>
<evidence type="ECO:0000256" key="1">
    <source>
        <dbReference type="SAM" id="MobiDB-lite"/>
    </source>
</evidence>
<feature type="compositionally biased region" description="Polar residues" evidence="1">
    <location>
        <begin position="1"/>
        <end position="14"/>
    </location>
</feature>
<organism evidence="2">
    <name type="scientific">Pinus taeda</name>
    <name type="common">Loblolly pine</name>
    <dbReference type="NCBI Taxonomy" id="3352"/>
    <lineage>
        <taxon>Eukaryota</taxon>
        <taxon>Viridiplantae</taxon>
        <taxon>Streptophyta</taxon>
        <taxon>Embryophyta</taxon>
        <taxon>Tracheophyta</taxon>
        <taxon>Spermatophyta</taxon>
        <taxon>Pinopsida</taxon>
        <taxon>Pinidae</taxon>
        <taxon>Conifers I</taxon>
        <taxon>Pinales</taxon>
        <taxon>Pinaceae</taxon>
        <taxon>Pinus</taxon>
        <taxon>Pinus subgen. Pinus</taxon>
    </lineage>
</organism>
<reference evidence="2" key="1">
    <citation type="submission" date="2008-08" db="EMBL/GenBank/DDBJ databases">
        <title>Nucleotide Diversity and Divergence in the Loblolly Pine Gene Space.</title>
        <authorList>
            <person name="Neale D.B."/>
            <person name="Wegrzyn J.L."/>
            <person name="Lee J.M."/>
            <person name="Eckert A.J."/>
            <person name="Liechty J.D."/>
            <person name="Stevens K.A."/>
            <person name="Langley C.H."/>
        </authorList>
    </citation>
    <scope>NUCLEOTIDE SEQUENCE</scope>
    <source>
        <strain evidence="3">5386</strain>
        <strain evidence="5">5387</strain>
        <strain evidence="4">5389</strain>
        <strain evidence="10">5390</strain>
        <strain evidence="2">5391</strain>
        <strain evidence="9">5394</strain>
        <strain evidence="6">5396</strain>
        <strain evidence="7">5397</strain>
        <strain evidence="8">5400</strain>
        <tissue evidence="2">Megagametophyte</tissue>
    </source>
</reference>
<accession>H9VKU1</accession>
<feature type="compositionally biased region" description="Gly residues" evidence="1">
    <location>
        <begin position="77"/>
        <end position="93"/>
    </location>
</feature>
<protein>
    <submittedName>
        <fullName evidence="2">Uncharacterized protein</fullName>
    </submittedName>
</protein>
<feature type="compositionally biased region" description="Polar residues" evidence="1">
    <location>
        <begin position="41"/>
        <end position="68"/>
    </location>
</feature>
<evidence type="ECO:0000313" key="9">
    <source>
        <dbReference type="EMBL" id="AFG50391.1"/>
    </source>
</evidence>
<dbReference type="EMBL" id="FJ110835">
    <property type="protein sequence ID" value="AFG50389.1"/>
    <property type="molecule type" value="Genomic_DNA"/>
</dbReference>